<comment type="caution">
    <text evidence="2">The sequence shown here is derived from an EMBL/GenBank/DDBJ whole genome shotgun (WGS) entry which is preliminary data.</text>
</comment>
<proteinExistence type="predicted"/>
<reference evidence="2 3" key="1">
    <citation type="submission" date="2018-06" db="EMBL/GenBank/DDBJ databases">
        <title>Genomic Encyclopedia of Type Strains, Phase IV (KMG-V): Genome sequencing to study the core and pangenomes of soil and plant-associated prokaryotes.</title>
        <authorList>
            <person name="Whitman W."/>
        </authorList>
    </citation>
    <scope>NUCLEOTIDE SEQUENCE [LARGE SCALE GENOMIC DNA]</scope>
    <source>
        <strain evidence="2 3">SRCL-318</strain>
    </source>
</reference>
<accession>A0A2V4UAK4</accession>
<evidence type="ECO:0000256" key="1">
    <source>
        <dbReference type="SAM" id="MobiDB-lite"/>
    </source>
</evidence>
<protein>
    <submittedName>
        <fullName evidence="2">Uncharacterized protein</fullName>
    </submittedName>
</protein>
<dbReference type="AlphaFoldDB" id="A0A2V4UAK4"/>
<feature type="region of interest" description="Disordered" evidence="1">
    <location>
        <begin position="54"/>
        <end position="84"/>
    </location>
</feature>
<evidence type="ECO:0000313" key="2">
    <source>
        <dbReference type="EMBL" id="PYE21397.1"/>
    </source>
</evidence>
<name>A0A2V4UAK4_9BURK</name>
<sequence length="84" mass="8634">MAARTIGRAGRQHAGSSLHVVLPSCGGTAQLRTGCAGNATMISRIAQRITNCGPATNMTNNKPDATPGSRQSDPGRVAMLEDTV</sequence>
<evidence type="ECO:0000313" key="3">
    <source>
        <dbReference type="Proteomes" id="UP000247772"/>
    </source>
</evidence>
<gene>
    <name evidence="2" type="ORF">C7410_11438</name>
</gene>
<dbReference type="EMBL" id="QJSQ01000014">
    <property type="protein sequence ID" value="PYE21397.1"/>
    <property type="molecule type" value="Genomic_DNA"/>
</dbReference>
<feature type="compositionally biased region" description="Polar residues" evidence="1">
    <location>
        <begin position="54"/>
        <end position="72"/>
    </location>
</feature>
<dbReference type="Proteomes" id="UP000247772">
    <property type="component" value="Unassembled WGS sequence"/>
</dbReference>
<organism evidence="2 3">
    <name type="scientific">Paraburkholderia silvatlantica</name>
    <dbReference type="NCBI Taxonomy" id="321895"/>
    <lineage>
        <taxon>Bacteria</taxon>
        <taxon>Pseudomonadati</taxon>
        <taxon>Pseudomonadota</taxon>
        <taxon>Betaproteobacteria</taxon>
        <taxon>Burkholderiales</taxon>
        <taxon>Burkholderiaceae</taxon>
        <taxon>Paraburkholderia</taxon>
    </lineage>
</organism>